<feature type="domain" description="HTH cro/C1-type" evidence="2">
    <location>
        <begin position="12"/>
        <end position="43"/>
    </location>
</feature>
<evidence type="ECO:0000259" key="2">
    <source>
        <dbReference type="PROSITE" id="PS50943"/>
    </source>
</evidence>
<dbReference type="CDD" id="cd00093">
    <property type="entry name" value="HTH_XRE"/>
    <property type="match status" value="1"/>
</dbReference>
<accession>A0ABY3Z442</accession>
<proteinExistence type="predicted"/>
<dbReference type="SMART" id="SM00530">
    <property type="entry name" value="HTH_XRE"/>
    <property type="match status" value="1"/>
</dbReference>
<sequence>MDRDWAKLGEAVRHARKSAELKQDELAAAVNVSRATIQAIERGDSFKKITHTHRAIAAHFGWDPGSIEATLAGGEPSPAEASADTAPPAFNGVASAPEDLPLRIKAALADGPLVDAAVIALPTEDGDEDPDAQMVVIVRGRRGASDEQLRRAMLQWERTEASLRRPEGGAKGAEVRPES</sequence>
<dbReference type="Proteomes" id="UP000829494">
    <property type="component" value="Chromosome"/>
</dbReference>
<name>A0ABY3Z442_STRRM</name>
<feature type="region of interest" description="Disordered" evidence="1">
    <location>
        <begin position="160"/>
        <end position="179"/>
    </location>
</feature>
<evidence type="ECO:0000313" key="3">
    <source>
        <dbReference type="EMBL" id="UNZ05075.1"/>
    </source>
</evidence>
<dbReference type="InterPro" id="IPR001387">
    <property type="entry name" value="Cro/C1-type_HTH"/>
</dbReference>
<dbReference type="Pfam" id="PF01381">
    <property type="entry name" value="HTH_3"/>
    <property type="match status" value="1"/>
</dbReference>
<dbReference type="EMBL" id="CP094298">
    <property type="protein sequence ID" value="UNZ05075.1"/>
    <property type="molecule type" value="Genomic_DNA"/>
</dbReference>
<gene>
    <name evidence="3" type="ORF">SRIMR7_23245</name>
</gene>
<feature type="region of interest" description="Disordered" evidence="1">
    <location>
        <begin position="71"/>
        <end position="91"/>
    </location>
</feature>
<dbReference type="GeneID" id="71455897"/>
<dbReference type="RefSeq" id="WP_003979885.1">
    <property type="nucleotide sequence ID" value="NZ_CP043497.1"/>
</dbReference>
<protein>
    <submittedName>
        <fullName evidence="3">Helix-turn-helix protein</fullName>
    </submittedName>
</protein>
<organism evidence="3 4">
    <name type="scientific">Streptomyces rimosus subsp. rimosus</name>
    <dbReference type="NCBI Taxonomy" id="132474"/>
    <lineage>
        <taxon>Bacteria</taxon>
        <taxon>Bacillati</taxon>
        <taxon>Actinomycetota</taxon>
        <taxon>Actinomycetes</taxon>
        <taxon>Kitasatosporales</taxon>
        <taxon>Streptomycetaceae</taxon>
        <taxon>Streptomyces</taxon>
    </lineage>
</organism>
<dbReference type="PROSITE" id="PS50943">
    <property type="entry name" value="HTH_CROC1"/>
    <property type="match status" value="1"/>
</dbReference>
<evidence type="ECO:0000313" key="4">
    <source>
        <dbReference type="Proteomes" id="UP000829494"/>
    </source>
</evidence>
<evidence type="ECO:0000256" key="1">
    <source>
        <dbReference type="SAM" id="MobiDB-lite"/>
    </source>
</evidence>
<keyword evidence="4" id="KW-1185">Reference proteome</keyword>
<dbReference type="Gene3D" id="1.10.260.40">
    <property type="entry name" value="lambda repressor-like DNA-binding domains"/>
    <property type="match status" value="1"/>
</dbReference>
<reference evidence="3 4" key="1">
    <citation type="submission" date="2022-03" db="EMBL/GenBank/DDBJ databases">
        <title>Complete genome of Streptomyces rimosus ssp. rimosus R7 (=ATCC 10970).</title>
        <authorList>
            <person name="Beganovic S."/>
            <person name="Ruckert C."/>
            <person name="Busche T."/>
            <person name="Kalinowski J."/>
            <person name="Wittmann C."/>
        </authorList>
    </citation>
    <scope>NUCLEOTIDE SEQUENCE [LARGE SCALE GENOMIC DNA]</scope>
    <source>
        <strain evidence="3 4">R7</strain>
    </source>
</reference>
<dbReference type="InterPro" id="IPR010982">
    <property type="entry name" value="Lambda_DNA-bd_dom_sf"/>
</dbReference>
<dbReference type="SUPFAM" id="SSF47413">
    <property type="entry name" value="lambda repressor-like DNA-binding domains"/>
    <property type="match status" value="1"/>
</dbReference>